<keyword evidence="3" id="KW-1185">Reference proteome</keyword>
<dbReference type="InterPro" id="IPR035994">
    <property type="entry name" value="Nucleoside_phosphorylase_sf"/>
</dbReference>
<evidence type="ECO:0000313" key="2">
    <source>
        <dbReference type="EMBL" id="SJZ81391.1"/>
    </source>
</evidence>
<gene>
    <name evidence="2" type="ORF">SAMN02745110_01679</name>
</gene>
<dbReference type="GO" id="GO:0009116">
    <property type="term" value="P:nucleoside metabolic process"/>
    <property type="evidence" value="ECO:0007669"/>
    <property type="project" value="InterPro"/>
</dbReference>
<dbReference type="GO" id="GO:0003824">
    <property type="term" value="F:catalytic activity"/>
    <property type="evidence" value="ECO:0007669"/>
    <property type="project" value="InterPro"/>
</dbReference>
<dbReference type="InterPro" id="IPR000845">
    <property type="entry name" value="Nucleoside_phosphorylase_d"/>
</dbReference>
<dbReference type="RefSeq" id="WP_159444120.1">
    <property type="nucleotide sequence ID" value="NZ_FMTO01000008.1"/>
</dbReference>
<organism evidence="2 3">
    <name type="scientific">Eubacterium ruminantium</name>
    <dbReference type="NCBI Taxonomy" id="42322"/>
    <lineage>
        <taxon>Bacteria</taxon>
        <taxon>Bacillati</taxon>
        <taxon>Bacillota</taxon>
        <taxon>Clostridia</taxon>
        <taxon>Eubacteriales</taxon>
        <taxon>Eubacteriaceae</taxon>
        <taxon>Eubacterium</taxon>
    </lineage>
</organism>
<dbReference type="SUPFAM" id="SSF53167">
    <property type="entry name" value="Purine and uridine phosphorylases"/>
    <property type="match status" value="1"/>
</dbReference>
<name>A0A1T4NPZ5_9FIRM</name>
<dbReference type="AlphaFoldDB" id="A0A1T4NPZ5"/>
<dbReference type="Pfam" id="PF01048">
    <property type="entry name" value="PNP_UDP_1"/>
    <property type="match status" value="1"/>
</dbReference>
<dbReference type="Gene3D" id="3.40.50.1580">
    <property type="entry name" value="Nucleoside phosphorylase domain"/>
    <property type="match status" value="1"/>
</dbReference>
<protein>
    <submittedName>
        <fullName evidence="2">Phosphorylase superfamily protein</fullName>
    </submittedName>
</protein>
<evidence type="ECO:0000259" key="1">
    <source>
        <dbReference type="Pfam" id="PF01048"/>
    </source>
</evidence>
<feature type="domain" description="Nucleoside phosphorylase" evidence="1">
    <location>
        <begin position="35"/>
        <end position="221"/>
    </location>
</feature>
<dbReference type="EMBL" id="FUXA01000009">
    <property type="protein sequence ID" value="SJZ81391.1"/>
    <property type="molecule type" value="Genomic_DNA"/>
</dbReference>
<sequence length="254" mass="28837">MLHRNDFPIVEYDDAAKAKINPESFKPGCFETDKMIITFFPEVMKKLIEKNKISLERVIPGENPVEIYKFNDESNVLITLGQVGCPACAGNLDLFQEMGVKKVMFCGGGGVLDRNIEVGQLLLVEGAIRDEGFSYHYLPPARVVYTDEDTTNRIAEYLDKENISYLRGLTWTTDAIFRETEDKIELRKSEGGKIVEMEQAGCIAVARFRGFEYGALIYGGDDLSGEEWSDRSWRSRDGIRYDLVNLCKKLVYII</sequence>
<reference evidence="2 3" key="1">
    <citation type="submission" date="2017-02" db="EMBL/GenBank/DDBJ databases">
        <authorList>
            <person name="Peterson S.W."/>
        </authorList>
    </citation>
    <scope>NUCLEOTIDE SEQUENCE [LARGE SCALE GENOMIC DNA]</scope>
    <source>
        <strain evidence="2 3">ATCC 17233</strain>
    </source>
</reference>
<proteinExistence type="predicted"/>
<accession>A0A1T4NPZ5</accession>
<evidence type="ECO:0000313" key="3">
    <source>
        <dbReference type="Proteomes" id="UP000189857"/>
    </source>
</evidence>
<dbReference type="Proteomes" id="UP000189857">
    <property type="component" value="Unassembled WGS sequence"/>
</dbReference>
<dbReference type="CDD" id="cd09007">
    <property type="entry name" value="NP-I_spr0068"/>
    <property type="match status" value="1"/>
</dbReference>